<dbReference type="Proteomes" id="UP000315369">
    <property type="component" value="Unassembled WGS sequence"/>
</dbReference>
<dbReference type="EMBL" id="VIFM01000002">
    <property type="protein sequence ID" value="TQF17917.1"/>
    <property type="molecule type" value="Genomic_DNA"/>
</dbReference>
<organism evidence="1 2">
    <name type="scientific">Myxococcus llanfairpwllgwyngyllgogerychwyrndrobwllllantysiliogogogochensis</name>
    <dbReference type="NCBI Taxonomy" id="2590453"/>
    <lineage>
        <taxon>Bacteria</taxon>
        <taxon>Pseudomonadati</taxon>
        <taxon>Myxococcota</taxon>
        <taxon>Myxococcia</taxon>
        <taxon>Myxococcales</taxon>
        <taxon>Cystobacterineae</taxon>
        <taxon>Myxococcaceae</taxon>
        <taxon>Myxococcus</taxon>
    </lineage>
</organism>
<dbReference type="RefSeq" id="WP_141640433.1">
    <property type="nucleotide sequence ID" value="NZ_VIFM01000002.1"/>
</dbReference>
<sequence>MSSVILRLPAPLRSALAALVCVAALLPLSRAEAEPGIRILNSLSTADLAFNALTTNSGSIDALTSQALTSRAFAGDWRLKHQLEDPAARNVMHYLVECALAPTSKVEWKDRLGNVYIFAGGAALCPEWEFTAPSPQCLGYVSACLLSRNNAYGHTVEISLRGEDPRDDLRFNPTGDTKQWHPMFLPCDKGGSGLGDECGWVGEGVGACTPGLEVTVAAGAPRPDTCTGLLGASSGHRVLRVCEKPWGCEAGDALAAAEKNDCGGDAPSATFKCPRGGRYSIMSAPFNRMEAPGSWVRPGTTHGRYPVASFGAFTFREGAFFGNIFDSKALSVEVSINMDTYLPQLSKPNFTGYPYQNVHACFAKDWIAGDVHLASRICANTTIGDHNAFGCLARTVGPCEFGSASPQAPRCAVGDGFKVQGDGDFEVCSDDDGVFHPEPITTYLNSPCDALPVTDRNTCGSTECDLSVSPPMCKKGCAPRSASECLAVACVKNPKLCAKQ</sequence>
<dbReference type="AlphaFoldDB" id="A0A540X9H6"/>
<keyword evidence="2" id="KW-1185">Reference proteome</keyword>
<proteinExistence type="predicted"/>
<evidence type="ECO:0000313" key="1">
    <source>
        <dbReference type="EMBL" id="TQF17917.1"/>
    </source>
</evidence>
<evidence type="ECO:0000313" key="2">
    <source>
        <dbReference type="Proteomes" id="UP000315369"/>
    </source>
</evidence>
<comment type="caution">
    <text evidence="1">The sequence shown here is derived from an EMBL/GenBank/DDBJ whole genome shotgun (WGS) entry which is preliminary data.</text>
</comment>
<dbReference type="OrthoDB" id="5482852at2"/>
<gene>
    <name evidence="1" type="ORF">FJV41_00805</name>
</gene>
<name>A0A540X9H6_9BACT</name>
<accession>A0A540X9H6</accession>
<protein>
    <submittedName>
        <fullName evidence="1">Uncharacterized protein</fullName>
    </submittedName>
</protein>
<reference evidence="1 2" key="1">
    <citation type="submission" date="2019-06" db="EMBL/GenBank/DDBJ databases">
        <authorList>
            <person name="Livingstone P."/>
            <person name="Whitworth D."/>
        </authorList>
    </citation>
    <scope>NUCLEOTIDE SEQUENCE [LARGE SCALE GENOMIC DNA]</scope>
    <source>
        <strain evidence="1 2">AM401</strain>
    </source>
</reference>